<protein>
    <submittedName>
        <fullName evidence="5">Flotillin family protein</fullName>
    </submittedName>
</protein>
<evidence type="ECO:0000259" key="4">
    <source>
        <dbReference type="Pfam" id="PF01145"/>
    </source>
</evidence>
<sequence length="705" mass="76170">MKSSSTSLGKRKQNKLGRFAGSVVAALAIASSVNCASATNVKDVKTFTTKDIASVSVPSVQTKPIIAQLPTNSTQYQAMQLSPGGLIPIILVGGVVIFVPLFFGGLVVIGEREVGIVVRKFTLSGRGLPAGRLIALNGEAGLQADTLAPGWHWGYWPWQYSVRKEHVVVVPQGEIALIVAADGASNPPERILGKIVDCDNFQDARKFLTQGGEKGRQMGFLTAGTYRINTALFKVIMASNATGHGMNPEHLRVYSVNSDKVGIVTTLDGLPIPAGELAGPIIPGHDNFQSGQKFIDGGGRRGLQEQILLSGSWNLNPWFVQVEQVPMTEIPIGYVGVVISFVGKAQEDVSGAAFTHGNLVNQGHKGVWVEPLYPGKHPINSRIMKIELVPTTNIVLNWSGRTERHSYDAQLASLTVRSRDGFAFDLEVAQIIHVGALDAPKVISRVGSMQNLVDHVLEPTIGNYFRNSAQDYTVLDFLTARSERQVEAAEYIKIALRAYDVQAIDTLIGDILPPATLMQTQTDRKIAEEQRKTYEVQQVAQTQRQKLVRETALADIQQEMVKSEQNVQIADLKAQAAIKHANGEAEATKLRAIAEAEGIRATGNAKAETYRTGVEALGTQGYTAMQLMQIIGDRNVRLIPDILVGGSNGSTNGLVDGLLSMILWNQTGKQGEALPTPLHPQPVVKTQPNGQSSFPPIVVDFPVDK</sequence>
<gene>
    <name evidence="5" type="ORF">KME32_19475</name>
</gene>
<evidence type="ECO:0000256" key="1">
    <source>
        <dbReference type="SAM" id="Coils"/>
    </source>
</evidence>
<reference evidence="5" key="2">
    <citation type="journal article" date="2022" name="Microbiol. Resour. Announc.">
        <title>Metagenome Sequencing to Explore Phylogenomics of Terrestrial Cyanobacteria.</title>
        <authorList>
            <person name="Ward R.D."/>
            <person name="Stajich J.E."/>
            <person name="Johansen J.R."/>
            <person name="Huntemann M."/>
            <person name="Clum A."/>
            <person name="Foster B."/>
            <person name="Foster B."/>
            <person name="Roux S."/>
            <person name="Palaniappan K."/>
            <person name="Varghese N."/>
            <person name="Mukherjee S."/>
            <person name="Reddy T.B.K."/>
            <person name="Daum C."/>
            <person name="Copeland A."/>
            <person name="Chen I.A."/>
            <person name="Ivanova N.N."/>
            <person name="Kyrpides N.C."/>
            <person name="Shapiro N."/>
            <person name="Eloe-Fadrosh E.A."/>
            <person name="Pietrasiak N."/>
        </authorList>
    </citation>
    <scope>NUCLEOTIDE SEQUENCE</scope>
    <source>
        <strain evidence="5">JT2-VF2</strain>
    </source>
</reference>
<comment type="caution">
    <text evidence="5">The sequence shown here is derived from an EMBL/GenBank/DDBJ whole genome shotgun (WGS) entry which is preliminary data.</text>
</comment>
<dbReference type="AlphaFoldDB" id="A0A951Q1X4"/>
<dbReference type="InterPro" id="IPR001107">
    <property type="entry name" value="Band_7"/>
</dbReference>
<keyword evidence="2" id="KW-0472">Membrane</keyword>
<dbReference type="InterPro" id="IPR017037">
    <property type="entry name" value="UCP035261"/>
</dbReference>
<keyword evidence="1" id="KW-0175">Coiled coil</keyword>
<reference evidence="5" key="1">
    <citation type="submission" date="2021-05" db="EMBL/GenBank/DDBJ databases">
        <authorList>
            <person name="Pietrasiak N."/>
            <person name="Ward R."/>
            <person name="Stajich J.E."/>
            <person name="Kurbessoian T."/>
        </authorList>
    </citation>
    <scope>NUCLEOTIDE SEQUENCE</scope>
    <source>
        <strain evidence="5">JT2-VF2</strain>
    </source>
</reference>
<evidence type="ECO:0000256" key="3">
    <source>
        <dbReference type="SAM" id="SignalP"/>
    </source>
</evidence>
<dbReference type="EMBL" id="JAHHHN010000012">
    <property type="protein sequence ID" value="MBW4563286.1"/>
    <property type="molecule type" value="Genomic_DNA"/>
</dbReference>
<name>A0A951Q1X4_9NOST</name>
<accession>A0A951Q1X4</accession>
<proteinExistence type="predicted"/>
<keyword evidence="2" id="KW-0812">Transmembrane</keyword>
<dbReference type="Pfam" id="PF01145">
    <property type="entry name" value="Band_7"/>
    <property type="match status" value="1"/>
</dbReference>
<evidence type="ECO:0000256" key="2">
    <source>
        <dbReference type="SAM" id="Phobius"/>
    </source>
</evidence>
<keyword evidence="3" id="KW-0732">Signal</keyword>
<feature type="signal peptide" evidence="3">
    <location>
        <begin position="1"/>
        <end position="36"/>
    </location>
</feature>
<feature type="transmembrane region" description="Helical" evidence="2">
    <location>
        <begin position="86"/>
        <end position="110"/>
    </location>
</feature>
<organism evidence="5 6">
    <name type="scientific">Mojavia pulchra JT2-VF2</name>
    <dbReference type="NCBI Taxonomy" id="287848"/>
    <lineage>
        <taxon>Bacteria</taxon>
        <taxon>Bacillati</taxon>
        <taxon>Cyanobacteriota</taxon>
        <taxon>Cyanophyceae</taxon>
        <taxon>Nostocales</taxon>
        <taxon>Nostocaceae</taxon>
    </lineage>
</organism>
<evidence type="ECO:0000313" key="6">
    <source>
        <dbReference type="Proteomes" id="UP000715781"/>
    </source>
</evidence>
<feature type="coiled-coil region" evidence="1">
    <location>
        <begin position="517"/>
        <end position="573"/>
    </location>
</feature>
<feature type="domain" description="Band 7" evidence="4">
    <location>
        <begin position="329"/>
        <end position="543"/>
    </location>
</feature>
<evidence type="ECO:0000313" key="5">
    <source>
        <dbReference type="EMBL" id="MBW4563286.1"/>
    </source>
</evidence>
<feature type="chain" id="PRO_5037199738" evidence="3">
    <location>
        <begin position="37"/>
        <end position="705"/>
    </location>
</feature>
<dbReference type="Proteomes" id="UP000715781">
    <property type="component" value="Unassembled WGS sequence"/>
</dbReference>
<dbReference type="PIRSF" id="PIRSF035261">
    <property type="entry name" value="UCP035261"/>
    <property type="match status" value="1"/>
</dbReference>
<keyword evidence="2" id="KW-1133">Transmembrane helix</keyword>